<dbReference type="AlphaFoldDB" id="A0A438G0G2"/>
<gene>
    <name evidence="1" type="ORF">CK203_050173</name>
</gene>
<name>A0A438G0G2_VITVI</name>
<proteinExistence type="predicted"/>
<dbReference type="Proteomes" id="UP000288805">
    <property type="component" value="Unassembled WGS sequence"/>
</dbReference>
<protein>
    <submittedName>
        <fullName evidence="1">Uncharacterized protein</fullName>
    </submittedName>
</protein>
<reference evidence="1 2" key="1">
    <citation type="journal article" date="2018" name="PLoS Genet.">
        <title>Population sequencing reveals clonal diversity and ancestral inbreeding in the grapevine cultivar Chardonnay.</title>
        <authorList>
            <person name="Roach M.J."/>
            <person name="Johnson D.L."/>
            <person name="Bohlmann J."/>
            <person name="van Vuuren H.J."/>
            <person name="Jones S.J."/>
            <person name="Pretorius I.S."/>
            <person name="Schmidt S.A."/>
            <person name="Borneman A.R."/>
        </authorList>
    </citation>
    <scope>NUCLEOTIDE SEQUENCE [LARGE SCALE GENOMIC DNA]</scope>
    <source>
        <strain evidence="2">cv. Chardonnay</strain>
        <tissue evidence="1">Leaf</tissue>
    </source>
</reference>
<accession>A0A438G0G2</accession>
<organism evidence="1 2">
    <name type="scientific">Vitis vinifera</name>
    <name type="common">Grape</name>
    <dbReference type="NCBI Taxonomy" id="29760"/>
    <lineage>
        <taxon>Eukaryota</taxon>
        <taxon>Viridiplantae</taxon>
        <taxon>Streptophyta</taxon>
        <taxon>Embryophyta</taxon>
        <taxon>Tracheophyta</taxon>
        <taxon>Spermatophyta</taxon>
        <taxon>Magnoliopsida</taxon>
        <taxon>eudicotyledons</taxon>
        <taxon>Gunneridae</taxon>
        <taxon>Pentapetalae</taxon>
        <taxon>rosids</taxon>
        <taxon>Vitales</taxon>
        <taxon>Vitaceae</taxon>
        <taxon>Viteae</taxon>
        <taxon>Vitis</taxon>
    </lineage>
</organism>
<comment type="caution">
    <text evidence="1">The sequence shown here is derived from an EMBL/GenBank/DDBJ whole genome shotgun (WGS) entry which is preliminary data.</text>
</comment>
<evidence type="ECO:0000313" key="1">
    <source>
        <dbReference type="EMBL" id="RVW65684.1"/>
    </source>
</evidence>
<evidence type="ECO:0000313" key="2">
    <source>
        <dbReference type="Proteomes" id="UP000288805"/>
    </source>
</evidence>
<dbReference type="EMBL" id="QGNW01000686">
    <property type="protein sequence ID" value="RVW65684.1"/>
    <property type="molecule type" value="Genomic_DNA"/>
</dbReference>
<sequence length="74" mass="8318">MARSQKRREQCFLSSPRNPLQTLVNKPSHTFLSTYSHSQTEIHCFLEPESGFLLCPIHAASGSATVYSRSSCIF</sequence>